<dbReference type="Proteomes" id="UP001147782">
    <property type="component" value="Unassembled WGS sequence"/>
</dbReference>
<name>A0A9W9VGZ8_9EURO</name>
<accession>A0A9W9VGZ8</accession>
<dbReference type="GeneID" id="81436399"/>
<keyword evidence="2" id="KW-1185">Reference proteome</keyword>
<dbReference type="RefSeq" id="XP_056559434.1">
    <property type="nucleotide sequence ID" value="XM_056697222.1"/>
</dbReference>
<dbReference type="SUPFAM" id="SSF48403">
    <property type="entry name" value="Ankyrin repeat"/>
    <property type="match status" value="1"/>
</dbReference>
<gene>
    <name evidence="1" type="ORF">N7496_004291</name>
</gene>
<reference evidence="1" key="1">
    <citation type="submission" date="2022-11" db="EMBL/GenBank/DDBJ databases">
        <authorList>
            <person name="Petersen C."/>
        </authorList>
    </citation>
    <scope>NUCLEOTIDE SEQUENCE</scope>
    <source>
        <strain evidence="1">IBT 29864</strain>
    </source>
</reference>
<reference evidence="1" key="2">
    <citation type="journal article" date="2023" name="IMA Fungus">
        <title>Comparative genomic study of the Penicillium genus elucidates a diverse pangenome and 15 lateral gene transfer events.</title>
        <authorList>
            <person name="Petersen C."/>
            <person name="Sorensen T."/>
            <person name="Nielsen M.R."/>
            <person name="Sondergaard T.E."/>
            <person name="Sorensen J.L."/>
            <person name="Fitzpatrick D.A."/>
            <person name="Frisvad J.C."/>
            <person name="Nielsen K.L."/>
        </authorList>
    </citation>
    <scope>NUCLEOTIDE SEQUENCE</scope>
    <source>
        <strain evidence="1">IBT 29864</strain>
    </source>
</reference>
<evidence type="ECO:0000313" key="1">
    <source>
        <dbReference type="EMBL" id="KAJ5381863.1"/>
    </source>
</evidence>
<dbReference type="AlphaFoldDB" id="A0A9W9VGZ8"/>
<dbReference type="InterPro" id="IPR036770">
    <property type="entry name" value="Ankyrin_rpt-contain_sf"/>
</dbReference>
<organism evidence="1 2">
    <name type="scientific">Penicillium cataractarum</name>
    <dbReference type="NCBI Taxonomy" id="2100454"/>
    <lineage>
        <taxon>Eukaryota</taxon>
        <taxon>Fungi</taxon>
        <taxon>Dikarya</taxon>
        <taxon>Ascomycota</taxon>
        <taxon>Pezizomycotina</taxon>
        <taxon>Eurotiomycetes</taxon>
        <taxon>Eurotiomycetidae</taxon>
        <taxon>Eurotiales</taxon>
        <taxon>Aspergillaceae</taxon>
        <taxon>Penicillium</taxon>
    </lineage>
</organism>
<sequence>MEPLSYISWWDTRSRLAWRSLINSLLQAGLSPDRKNYHGVTPADNIIENFGHVGSDLERQQMTIDISSDLLKAGGYMTREALDWRHRENVFNPSYYCSGWCGRRNDELFEDFSFRLIWRLADEKGLQDIDLPEELQPLVYKSKKLLASQLRKGVDFNRWIKSYTRWAPGLALILQSSHISTEGVLTAACEANCEESVRILIDDYKCFIGNEEFEIASFHPNPTIVDLIVNGFIDRRKRLQTLAEAHLPSRVADKLNTQSHILLNFHAYEVYTLLQRTSANLEGLLERHPWSVFDCIGVNIDLADRLWNGGFRDVDEVDNDNETCLTRIWSTTPPCSLEVLLQKAHWLISKGADVHHRKSSESALYVLGNSVGQVLYEMSEKEKYALKCGLEIKIRPLSEASKTLLTTILSDNTRDDCDCACSPSGCSPLTGFLSGLFSMGIHKKTTDLIQVLVGVLRAPPFDSNYAHDERFKSHLSTEILRFITFQSLEISHTCLHKYRKFEPEEIKEIQDEEKLLILDLKRLLTQSLEKLKGYGGQLPSFITTMWRTQMTSFLSTPRTYSADEISEIVDGGVIIENNEI</sequence>
<evidence type="ECO:0000313" key="2">
    <source>
        <dbReference type="Proteomes" id="UP001147782"/>
    </source>
</evidence>
<comment type="caution">
    <text evidence="1">The sequence shown here is derived from an EMBL/GenBank/DDBJ whole genome shotgun (WGS) entry which is preliminary data.</text>
</comment>
<dbReference type="EMBL" id="JAPZBS010000002">
    <property type="protein sequence ID" value="KAJ5381863.1"/>
    <property type="molecule type" value="Genomic_DNA"/>
</dbReference>
<dbReference type="OrthoDB" id="4338886at2759"/>
<proteinExistence type="predicted"/>
<protein>
    <submittedName>
        <fullName evidence="1">Uncharacterized protein</fullName>
    </submittedName>
</protein>